<protein>
    <submittedName>
        <fullName evidence="2">Uncharacterized protein</fullName>
    </submittedName>
</protein>
<dbReference type="EMBL" id="CM031825">
    <property type="protein sequence ID" value="KAG6730745.1"/>
    <property type="molecule type" value="Genomic_DNA"/>
</dbReference>
<comment type="caution">
    <text evidence="2">The sequence shown here is derived from an EMBL/GenBank/DDBJ whole genome shotgun (WGS) entry which is preliminary data.</text>
</comment>
<feature type="region of interest" description="Disordered" evidence="1">
    <location>
        <begin position="107"/>
        <end position="128"/>
    </location>
</feature>
<sequence>MEEISWKQKSRTLWLKEGDKCMEFFHRVANSHRRNNAIDTMVDGVVSLDQVSIKDPIAQYYEHLLAEQQPWRPKLDGLSFSAIDQQSIGRLERPFDEEVHTVIRDMASNKAPGPDHGLFPNLLGGDQG</sequence>
<dbReference type="AlphaFoldDB" id="A0A922K4I1"/>
<dbReference type="Proteomes" id="UP000811246">
    <property type="component" value="Chromosome 1"/>
</dbReference>
<evidence type="ECO:0000256" key="1">
    <source>
        <dbReference type="SAM" id="MobiDB-lite"/>
    </source>
</evidence>
<proteinExistence type="predicted"/>
<evidence type="ECO:0000313" key="2">
    <source>
        <dbReference type="EMBL" id="KAG6730745.1"/>
    </source>
</evidence>
<accession>A0A922K4I1</accession>
<name>A0A922K4I1_CARIL</name>
<reference evidence="2" key="1">
    <citation type="submission" date="2021-01" db="EMBL/GenBank/DDBJ databases">
        <authorList>
            <person name="Lovell J.T."/>
            <person name="Bentley N."/>
            <person name="Bhattarai G."/>
            <person name="Jenkins J.W."/>
            <person name="Sreedasyam A."/>
            <person name="Alarcon Y."/>
            <person name="Bock C."/>
            <person name="Boston L."/>
            <person name="Carlson J."/>
            <person name="Cervantes K."/>
            <person name="Clermont K."/>
            <person name="Krom N."/>
            <person name="Kubenka K."/>
            <person name="Mamidi S."/>
            <person name="Mattison C."/>
            <person name="Monteros M."/>
            <person name="Pisani C."/>
            <person name="Plott C."/>
            <person name="Rajasekar S."/>
            <person name="Rhein H.S."/>
            <person name="Rohla C."/>
            <person name="Song M."/>
            <person name="Hilaire R.S."/>
            <person name="Shu S."/>
            <person name="Wells L."/>
            <person name="Wang X."/>
            <person name="Webber J."/>
            <person name="Heerema R.J."/>
            <person name="Klein P."/>
            <person name="Conner P."/>
            <person name="Grauke L."/>
            <person name="Grimwood J."/>
            <person name="Schmutz J."/>
            <person name="Randall J.J."/>
        </authorList>
    </citation>
    <scope>NUCLEOTIDE SEQUENCE</scope>
    <source>
        <tissue evidence="2">Leaf</tissue>
    </source>
</reference>
<evidence type="ECO:0000313" key="3">
    <source>
        <dbReference type="Proteomes" id="UP000811246"/>
    </source>
</evidence>
<organism evidence="2 3">
    <name type="scientific">Carya illinoinensis</name>
    <name type="common">Pecan</name>
    <dbReference type="NCBI Taxonomy" id="32201"/>
    <lineage>
        <taxon>Eukaryota</taxon>
        <taxon>Viridiplantae</taxon>
        <taxon>Streptophyta</taxon>
        <taxon>Embryophyta</taxon>
        <taxon>Tracheophyta</taxon>
        <taxon>Spermatophyta</taxon>
        <taxon>Magnoliopsida</taxon>
        <taxon>eudicotyledons</taxon>
        <taxon>Gunneridae</taxon>
        <taxon>Pentapetalae</taxon>
        <taxon>rosids</taxon>
        <taxon>fabids</taxon>
        <taxon>Fagales</taxon>
        <taxon>Juglandaceae</taxon>
        <taxon>Carya</taxon>
    </lineage>
</organism>
<gene>
    <name evidence="2" type="ORF">I3842_01G096100</name>
</gene>